<dbReference type="EMBL" id="CAXLJM020000061">
    <property type="protein sequence ID" value="CAL8119625.1"/>
    <property type="molecule type" value="Genomic_DNA"/>
</dbReference>
<keyword evidence="2" id="KW-1185">Reference proteome</keyword>
<gene>
    <name evidence="1" type="ORF">ODALV1_LOCUS18641</name>
</gene>
<sequence>MNVYLLKNQFIDMLLKKQEFSSAYNGDIKTFYLLDADKDVWNGKGDLQENSFPWIVSHVIDLDHSFDFKIKLKFTISKIQMPPSADVVIRVRADYREILKYVYSTYSLPRVLILKFTGVLTYPESDERVQITDESWSTAMECEFRFSISACFAEKVIMAQKVRLECVTLQLLGEEEPFPRRVIAGAIVETAHINSSANFTQDLTQTNQRELSLSDEGMTHFWVL</sequence>
<proteinExistence type="predicted"/>
<accession>A0ABP1R525</accession>
<protein>
    <submittedName>
        <fullName evidence="1">Uncharacterized protein</fullName>
    </submittedName>
</protein>
<organism evidence="1 2">
    <name type="scientific">Orchesella dallaii</name>
    <dbReference type="NCBI Taxonomy" id="48710"/>
    <lineage>
        <taxon>Eukaryota</taxon>
        <taxon>Metazoa</taxon>
        <taxon>Ecdysozoa</taxon>
        <taxon>Arthropoda</taxon>
        <taxon>Hexapoda</taxon>
        <taxon>Collembola</taxon>
        <taxon>Entomobryomorpha</taxon>
        <taxon>Entomobryoidea</taxon>
        <taxon>Orchesellidae</taxon>
        <taxon>Orchesellinae</taxon>
        <taxon>Orchesella</taxon>
    </lineage>
</organism>
<evidence type="ECO:0000313" key="2">
    <source>
        <dbReference type="Proteomes" id="UP001642540"/>
    </source>
</evidence>
<dbReference type="Proteomes" id="UP001642540">
    <property type="component" value="Unassembled WGS sequence"/>
</dbReference>
<reference evidence="1 2" key="1">
    <citation type="submission" date="2024-08" db="EMBL/GenBank/DDBJ databases">
        <authorList>
            <person name="Cucini C."/>
            <person name="Frati F."/>
        </authorList>
    </citation>
    <scope>NUCLEOTIDE SEQUENCE [LARGE SCALE GENOMIC DNA]</scope>
</reference>
<evidence type="ECO:0000313" key="1">
    <source>
        <dbReference type="EMBL" id="CAL8119625.1"/>
    </source>
</evidence>
<name>A0ABP1R525_9HEXA</name>
<comment type="caution">
    <text evidence="1">The sequence shown here is derived from an EMBL/GenBank/DDBJ whole genome shotgun (WGS) entry which is preliminary data.</text>
</comment>